<keyword evidence="5" id="KW-0479">Metal-binding</keyword>
<comment type="subcellular location">
    <subcellularLocation>
        <location evidence="2">Nucleus</location>
    </subcellularLocation>
</comment>
<evidence type="ECO:0000256" key="1">
    <source>
        <dbReference type="ARBA" id="ARBA00001968"/>
    </source>
</evidence>
<dbReference type="EMBL" id="CAJPIN010001996">
    <property type="protein sequence ID" value="CAG2055028.1"/>
    <property type="molecule type" value="Genomic_DNA"/>
</dbReference>
<keyword evidence="7" id="KW-0539">Nucleus</keyword>
<organism evidence="9 10">
    <name type="scientific">Timema podura</name>
    <name type="common">Walking stick</name>
    <dbReference type="NCBI Taxonomy" id="61482"/>
    <lineage>
        <taxon>Eukaryota</taxon>
        <taxon>Metazoa</taxon>
        <taxon>Ecdysozoa</taxon>
        <taxon>Arthropoda</taxon>
        <taxon>Hexapoda</taxon>
        <taxon>Insecta</taxon>
        <taxon>Pterygota</taxon>
        <taxon>Neoptera</taxon>
        <taxon>Polyneoptera</taxon>
        <taxon>Phasmatodea</taxon>
        <taxon>Timematodea</taxon>
        <taxon>Timematoidea</taxon>
        <taxon>Timematidae</taxon>
        <taxon>Timema</taxon>
    </lineage>
</organism>
<comment type="cofactor">
    <cofactor evidence="1">
        <name>a divalent metal cation</name>
        <dbReference type="ChEBI" id="CHEBI:60240"/>
    </cofactor>
</comment>
<sequence>MKFQSTTGCTIGDGDDCESREAYQPLHYLHVSVYEQSFPPDKIPIATAGVVARSGLSALDFGMVVLVRVLGNRVYFPRGDNTTSRIVAETTQIFWDMLWNFGDYYMFETCKEGGAIEKLRMYRRQLRDTSNPFEMPDIEFKQMFHMSRRLAQDLCEMLSPHLEGQRSNRLPVHTQVLTAVRFFATGSYQRVVSQDICLAVCQASVSKCVRTISLLITQHLSAGWIKFPESFEQQELRKNHYNLEILYIDPTMPGSTDDQFIFRHGTLRQALERMHQDGMRNTWLLGDSGYVLEPYLMTPICNALVNSPEGRYTACHRQTRNCVDRLFGVMKSEWQCLLKERVLKYTPLTAGRIITACAVLNNIMRHYKIEEPHILVNEAPMVCVVNKEVPATNAANLVIPCSFECCNPCNVLSFYMFQCSTGIIISTELKDVG</sequence>
<evidence type="ECO:0000256" key="3">
    <source>
        <dbReference type="ARBA" id="ARBA00006958"/>
    </source>
</evidence>
<name>A0ABN7NKF1_TIMPD</name>
<dbReference type="PANTHER" id="PTHR22930">
    <property type="match status" value="1"/>
</dbReference>
<protein>
    <recommendedName>
        <fullName evidence="8">DDE Tnp4 domain-containing protein</fullName>
    </recommendedName>
</protein>
<dbReference type="PANTHER" id="PTHR22930:SF267">
    <property type="entry name" value="NUCLEASE HARBI1-RELATED"/>
    <property type="match status" value="1"/>
</dbReference>
<keyword evidence="10" id="KW-1185">Reference proteome</keyword>
<evidence type="ECO:0000256" key="2">
    <source>
        <dbReference type="ARBA" id="ARBA00004123"/>
    </source>
</evidence>
<evidence type="ECO:0000256" key="4">
    <source>
        <dbReference type="ARBA" id="ARBA00022722"/>
    </source>
</evidence>
<accession>A0ABN7NKF1</accession>
<dbReference type="Proteomes" id="UP001153148">
    <property type="component" value="Unassembled WGS sequence"/>
</dbReference>
<proteinExistence type="inferred from homology"/>
<keyword evidence="4" id="KW-0540">Nuclease</keyword>
<evidence type="ECO:0000256" key="5">
    <source>
        <dbReference type="ARBA" id="ARBA00022723"/>
    </source>
</evidence>
<dbReference type="Pfam" id="PF13359">
    <property type="entry name" value="DDE_Tnp_4"/>
    <property type="match status" value="1"/>
</dbReference>
<dbReference type="InterPro" id="IPR027806">
    <property type="entry name" value="HARBI1_dom"/>
</dbReference>
<keyword evidence="6" id="KW-0378">Hydrolase</keyword>
<dbReference type="InterPro" id="IPR045249">
    <property type="entry name" value="HARBI1-like"/>
</dbReference>
<gene>
    <name evidence="9" type="ORF">TPAB3V08_LOCUS2041</name>
</gene>
<evidence type="ECO:0000256" key="7">
    <source>
        <dbReference type="ARBA" id="ARBA00023242"/>
    </source>
</evidence>
<evidence type="ECO:0000313" key="10">
    <source>
        <dbReference type="Proteomes" id="UP001153148"/>
    </source>
</evidence>
<feature type="domain" description="DDE Tnp4" evidence="8">
    <location>
        <begin position="242"/>
        <end position="362"/>
    </location>
</feature>
<evidence type="ECO:0000256" key="6">
    <source>
        <dbReference type="ARBA" id="ARBA00022801"/>
    </source>
</evidence>
<reference evidence="9" key="1">
    <citation type="submission" date="2021-03" db="EMBL/GenBank/DDBJ databases">
        <authorList>
            <person name="Tran Van P."/>
        </authorList>
    </citation>
    <scope>NUCLEOTIDE SEQUENCE</scope>
</reference>
<evidence type="ECO:0000259" key="8">
    <source>
        <dbReference type="Pfam" id="PF13359"/>
    </source>
</evidence>
<comment type="caution">
    <text evidence="9">The sequence shown here is derived from an EMBL/GenBank/DDBJ whole genome shotgun (WGS) entry which is preliminary data.</text>
</comment>
<evidence type="ECO:0000313" key="9">
    <source>
        <dbReference type="EMBL" id="CAG2055028.1"/>
    </source>
</evidence>
<comment type="similarity">
    <text evidence="3">Belongs to the HARBI1 family.</text>
</comment>